<dbReference type="EMBL" id="JJOA01000008">
    <property type="protein sequence ID" value="KEA59955.1"/>
    <property type="molecule type" value="Genomic_DNA"/>
</dbReference>
<proteinExistence type="predicted"/>
<comment type="caution">
    <text evidence="2">The sequence shown here is derived from an EMBL/GenBank/DDBJ whole genome shotgun (WGS) entry which is preliminary data.</text>
</comment>
<accession>A0A071MGZ3</accession>
<dbReference type="OrthoDB" id="378644at2"/>
<name>A0A071MGZ3_9BURK</name>
<evidence type="ECO:0000313" key="2">
    <source>
        <dbReference type="EMBL" id="KEA59955.1"/>
    </source>
</evidence>
<dbReference type="Pfam" id="PF07157">
    <property type="entry name" value="DNA_circ_N"/>
    <property type="match status" value="1"/>
</dbReference>
<protein>
    <submittedName>
        <fullName evidence="2">Multidrug DMT transporter</fullName>
    </submittedName>
</protein>
<evidence type="ECO:0000259" key="1">
    <source>
        <dbReference type="Pfam" id="PF07157"/>
    </source>
</evidence>
<reference evidence="2" key="1">
    <citation type="submission" date="2014-04" db="EMBL/GenBank/DDBJ databases">
        <title>In planta biocontrol of soil-borne Fusarium wilt of banana through a plant endophytic bacterium, Burkholderia cenocepacia 869T2.</title>
        <authorList>
            <person name="Ho Y.-N."/>
            <person name="Chiang H.-M."/>
            <person name="Chao C.-P."/>
            <person name="Su C.-C."/>
            <person name="Hsu H.-F."/>
            <person name="Guo C.-T."/>
            <person name="Hsieh J.-L."/>
            <person name="Huang C.-C."/>
        </authorList>
    </citation>
    <scope>NUCLEOTIDE SEQUENCE [LARGE SCALE GENOMIC DNA]</scope>
    <source>
        <strain evidence="2">869T2</strain>
    </source>
</reference>
<dbReference type="AlphaFoldDB" id="A0A071MGZ3"/>
<sequence>MNIGGGAGAVLGTISGISNLAESLSARLGGSIGSYFDQLRPASFGGKAFVSLAAEGTFGRRNALHEYTKRDDPWAEDLGRATRRFQVTGYLVGDDVIEQRDKLIQLVEKKDGGELVHPTYGRRQVNVMEFRVIERWDKARYFELQFDFVESGDRIFPTADNATTSLVASAVNALGLASAADFATRVLNKLSYGAAVVDMAVNTALTWCTNAKNIVGDARNLLGLVFNLPGNLGRFAGSATVPTFSKYPGAPTRSSSLTVEDLIAQATRARTAVSAAGDVLATAAASLSASSTSTFATAAQGVATAVLAAAPAPANAIRLLTTLSNFQPATPTTASIIGTGMATMQSACGDLFRRAAIGSAAVAASQYQPTSADDAAAVRNALTALIDSEIEVAGNQGEDQTYRALRSLRAAVVQDLNKRGAGLASIRTFNMKAGLPSLVLAHRLYRDAGRADELVAQVNPVHPAFMPLSFRALSS</sequence>
<gene>
    <name evidence="2" type="ORF">DT99_10150</name>
</gene>
<feature type="domain" description="DNA circulation N-terminal" evidence="1">
    <location>
        <begin position="39"/>
        <end position="125"/>
    </location>
</feature>
<dbReference type="InterPro" id="IPR009826">
    <property type="entry name" value="DNA_circ_N"/>
</dbReference>
<organism evidence="2">
    <name type="scientific">Burkholderia cenocepacia</name>
    <dbReference type="NCBI Taxonomy" id="95486"/>
    <lineage>
        <taxon>Bacteria</taxon>
        <taxon>Pseudomonadati</taxon>
        <taxon>Pseudomonadota</taxon>
        <taxon>Betaproteobacteria</taxon>
        <taxon>Burkholderiales</taxon>
        <taxon>Burkholderiaceae</taxon>
        <taxon>Burkholderia</taxon>
        <taxon>Burkholderia cepacia complex</taxon>
    </lineage>
</organism>